<evidence type="ECO:0000256" key="1">
    <source>
        <dbReference type="ARBA" id="ARBA00010928"/>
    </source>
</evidence>
<dbReference type="Pfam" id="PF22725">
    <property type="entry name" value="GFO_IDH_MocA_C3"/>
    <property type="match status" value="1"/>
</dbReference>
<protein>
    <recommendedName>
        <fullName evidence="7">Gfo/Idh/MocA-like oxidoreductase C-terminal domain-containing protein</fullName>
    </recommendedName>
</protein>
<dbReference type="GO" id="GO:0016491">
    <property type="term" value="F:oxidoreductase activity"/>
    <property type="evidence" value="ECO:0007669"/>
    <property type="project" value="UniProtKB-KW"/>
</dbReference>
<comment type="caution">
    <text evidence="5">The sequence shown here is derived from an EMBL/GenBank/DDBJ whole genome shotgun (WGS) entry which is preliminary data.</text>
</comment>
<dbReference type="InParanoid" id="A0A6L2PW30"/>
<evidence type="ECO:0000259" key="4">
    <source>
        <dbReference type="Pfam" id="PF22725"/>
    </source>
</evidence>
<dbReference type="InterPro" id="IPR000683">
    <property type="entry name" value="Gfo/Idh/MocA-like_OxRdtase_N"/>
</dbReference>
<evidence type="ECO:0000256" key="2">
    <source>
        <dbReference type="ARBA" id="ARBA00023002"/>
    </source>
</evidence>
<evidence type="ECO:0000259" key="3">
    <source>
        <dbReference type="Pfam" id="PF01408"/>
    </source>
</evidence>
<proteinExistence type="inferred from homology"/>
<dbReference type="GO" id="GO:0005737">
    <property type="term" value="C:cytoplasm"/>
    <property type="evidence" value="ECO:0007669"/>
    <property type="project" value="TreeGrafter"/>
</dbReference>
<feature type="domain" description="GFO/IDH/MocA-like oxidoreductase" evidence="4">
    <location>
        <begin position="218"/>
        <end position="335"/>
    </location>
</feature>
<keyword evidence="6" id="KW-1185">Reference proteome</keyword>
<dbReference type="GO" id="GO:0006740">
    <property type="term" value="P:NADPH regeneration"/>
    <property type="evidence" value="ECO:0007669"/>
    <property type="project" value="TreeGrafter"/>
</dbReference>
<reference evidence="6" key="1">
    <citation type="submission" date="2020-01" db="EMBL/GenBank/DDBJ databases">
        <title>Draft genome sequence of the Termite Coptotermes fromosanus.</title>
        <authorList>
            <person name="Itakura S."/>
            <person name="Yosikawa Y."/>
            <person name="Umezawa K."/>
        </authorList>
    </citation>
    <scope>NUCLEOTIDE SEQUENCE [LARGE SCALE GENOMIC DNA]</scope>
</reference>
<comment type="similarity">
    <text evidence="1">Belongs to the Gfo/Idh/MocA family.</text>
</comment>
<dbReference type="Pfam" id="PF01408">
    <property type="entry name" value="GFO_IDH_MocA"/>
    <property type="match status" value="1"/>
</dbReference>
<dbReference type="EMBL" id="BLKM01000501">
    <property type="protein sequence ID" value="GFG34675.1"/>
    <property type="molecule type" value="Genomic_DNA"/>
</dbReference>
<accession>A0A6L2PW30</accession>
<dbReference type="AlphaFoldDB" id="A0A6L2PW30"/>
<dbReference type="Gene3D" id="3.30.360.10">
    <property type="entry name" value="Dihydrodipicolinate Reductase, domain 2"/>
    <property type="match status" value="1"/>
</dbReference>
<dbReference type="OrthoDB" id="64915at2759"/>
<dbReference type="InterPro" id="IPR055170">
    <property type="entry name" value="GFO_IDH_MocA-like_dom"/>
</dbReference>
<dbReference type="GO" id="GO:0000166">
    <property type="term" value="F:nucleotide binding"/>
    <property type="evidence" value="ECO:0007669"/>
    <property type="project" value="InterPro"/>
</dbReference>
<keyword evidence="2" id="KW-0560">Oxidoreductase</keyword>
<evidence type="ECO:0008006" key="7">
    <source>
        <dbReference type="Google" id="ProtNLM"/>
    </source>
</evidence>
<dbReference type="PANTHER" id="PTHR42840">
    <property type="entry name" value="NAD(P)-BINDING ROSSMANN-FOLD SUPERFAMILY PROTEIN-RELATED"/>
    <property type="match status" value="1"/>
</dbReference>
<name>A0A6L2PW30_COPFO</name>
<dbReference type="PANTHER" id="PTHR42840:SF3">
    <property type="entry name" value="BINDING ROSSMANN FOLD OXIDOREDUCTASE, PUTATIVE (AFU_ORTHOLOGUE AFUA_2G10240)-RELATED"/>
    <property type="match status" value="1"/>
</dbReference>
<dbReference type="SUPFAM" id="SSF51735">
    <property type="entry name" value="NAD(P)-binding Rossmann-fold domains"/>
    <property type="match status" value="1"/>
</dbReference>
<gene>
    <name evidence="5" type="ORF">Cfor_03082</name>
</gene>
<sequence length="428" mass="48296">MATLKFKEPSPYKRERPKAPEVDFLYSSFLNDVELQFTDRQIVQLALFGVGRADVHLEPSTVSCMSSSHKNIKYNVAHVKIEIIEVKVQRFQTQRMHLNRRVFHLFITHAPRNAGSIHLSGLACNPRLKLLYVVDDVQDKWDAIKQYWKLDDTQFLCSSDADKVFQDPRALMHGKDVFCEKPVAESISGAERCYKQAQKAGKLLFCAFQRRFDPAVSNIKQRVRGGEVGHVHVIKTCSRDSQLPSLEYLRSSSGIFHDTAVHDIDLICWILGEYPTCVATQASALTPEIADIGDYDTIVITLKFPSGTLGIIDISRLSSHGYDQRVEVFGPQGMLVSSNERPMPGIESHTGLQGCNTIPIYYSFPSRYKMAYLNEMEHFLNILQGKTKPAILGHEILAVSKIASACEKSARTGQFVQLQWEPEDIPPH</sequence>
<evidence type="ECO:0000313" key="6">
    <source>
        <dbReference type="Proteomes" id="UP000502823"/>
    </source>
</evidence>
<feature type="domain" description="Gfo/Idh/MocA-like oxidoreductase N-terminal" evidence="3">
    <location>
        <begin position="169"/>
        <end position="207"/>
    </location>
</feature>
<dbReference type="Proteomes" id="UP000502823">
    <property type="component" value="Unassembled WGS sequence"/>
</dbReference>
<dbReference type="Gene3D" id="3.40.50.720">
    <property type="entry name" value="NAD(P)-binding Rossmann-like Domain"/>
    <property type="match status" value="1"/>
</dbReference>
<organism evidence="5 6">
    <name type="scientific">Coptotermes formosanus</name>
    <name type="common">Formosan subterranean termite</name>
    <dbReference type="NCBI Taxonomy" id="36987"/>
    <lineage>
        <taxon>Eukaryota</taxon>
        <taxon>Metazoa</taxon>
        <taxon>Ecdysozoa</taxon>
        <taxon>Arthropoda</taxon>
        <taxon>Hexapoda</taxon>
        <taxon>Insecta</taxon>
        <taxon>Pterygota</taxon>
        <taxon>Neoptera</taxon>
        <taxon>Polyneoptera</taxon>
        <taxon>Dictyoptera</taxon>
        <taxon>Blattodea</taxon>
        <taxon>Blattoidea</taxon>
        <taxon>Termitoidae</taxon>
        <taxon>Rhinotermitidae</taxon>
        <taxon>Coptotermes</taxon>
    </lineage>
</organism>
<dbReference type="SUPFAM" id="SSF55347">
    <property type="entry name" value="Glyceraldehyde-3-phosphate dehydrogenase-like, C-terminal domain"/>
    <property type="match status" value="1"/>
</dbReference>
<evidence type="ECO:0000313" key="5">
    <source>
        <dbReference type="EMBL" id="GFG34675.1"/>
    </source>
</evidence>
<dbReference type="InterPro" id="IPR036291">
    <property type="entry name" value="NAD(P)-bd_dom_sf"/>
</dbReference>